<dbReference type="RefSeq" id="WP_136351539.1">
    <property type="nucleotide sequence ID" value="NZ_CP046266.1"/>
</dbReference>
<dbReference type="EMBL" id="SSNT01000002">
    <property type="protein sequence ID" value="THF82298.1"/>
    <property type="molecule type" value="Genomic_DNA"/>
</dbReference>
<keyword evidence="4" id="KW-0378">Hydrolase</keyword>
<proteinExistence type="inferred from homology"/>
<accession>A0A4S4C434</accession>
<keyword evidence="2" id="KW-0479">Metal-binding</keyword>
<dbReference type="OrthoDB" id="9805307at2"/>
<dbReference type="SUPFAM" id="SSF56529">
    <property type="entry name" value="FAH"/>
    <property type="match status" value="1"/>
</dbReference>
<name>A0A4S4C434_9BACI</name>
<evidence type="ECO:0000259" key="3">
    <source>
        <dbReference type="Pfam" id="PF01557"/>
    </source>
</evidence>
<gene>
    <name evidence="4" type="ORF">E6W99_02355</name>
</gene>
<dbReference type="GO" id="GO:0046872">
    <property type="term" value="F:metal ion binding"/>
    <property type="evidence" value="ECO:0007669"/>
    <property type="project" value="UniProtKB-KW"/>
</dbReference>
<dbReference type="InterPro" id="IPR051121">
    <property type="entry name" value="FAH"/>
</dbReference>
<dbReference type="PANTHER" id="PTHR42796:SF4">
    <property type="entry name" value="FUMARYLACETOACETATE HYDROLASE DOMAIN-CONTAINING PROTEIN 2A"/>
    <property type="match status" value="1"/>
</dbReference>
<dbReference type="Proteomes" id="UP000310334">
    <property type="component" value="Unassembled WGS sequence"/>
</dbReference>
<protein>
    <submittedName>
        <fullName evidence="4">Fumarylacetoacetate hydrolase family protein</fullName>
    </submittedName>
</protein>
<sequence length="289" mass="32499">MKLATVIKEGKEMAAVVSDDRVILVQQINEYEDKNWSTDLFGLLQNDQLSDMVNWYKNEGRNKLHHFPSFLAEEGQFGPLYRQPRKIWGVGMNYMAKAIELSGQPPEEEPVIFMKPDTSLIGPEEAIKLPAQSNEVTAEAELAIIIGKTCKNVEEMAAPSFVAGFTTSLDMTAKDIHAKNPRFMQRSKSFDTFFSFGPYLITADEYEDVKMIYVETVLNGEVSHRNVVANMMYQPWYIVSFFSQIMTLYPGDVIMTGTPGSVVIRNGDVVECRINGFKALRNPVLGANS</sequence>
<dbReference type="InterPro" id="IPR036663">
    <property type="entry name" value="Fumarylacetoacetase_C_sf"/>
</dbReference>
<comment type="caution">
    <text evidence="4">The sequence shown here is derived from an EMBL/GenBank/DDBJ whole genome shotgun (WGS) entry which is preliminary data.</text>
</comment>
<dbReference type="GO" id="GO:0016787">
    <property type="term" value="F:hydrolase activity"/>
    <property type="evidence" value="ECO:0007669"/>
    <property type="project" value="UniProtKB-KW"/>
</dbReference>
<dbReference type="PANTHER" id="PTHR42796">
    <property type="entry name" value="FUMARYLACETOACETATE HYDROLASE DOMAIN-CONTAINING PROTEIN 2A-RELATED"/>
    <property type="match status" value="1"/>
</dbReference>
<dbReference type="Gene3D" id="3.90.850.10">
    <property type="entry name" value="Fumarylacetoacetase-like, C-terminal domain"/>
    <property type="match status" value="1"/>
</dbReference>
<feature type="domain" description="Fumarylacetoacetase-like C-terminal" evidence="3">
    <location>
        <begin position="86"/>
        <end position="284"/>
    </location>
</feature>
<comment type="similarity">
    <text evidence="1">Belongs to the FAH family.</text>
</comment>
<dbReference type="GO" id="GO:0044281">
    <property type="term" value="P:small molecule metabolic process"/>
    <property type="evidence" value="ECO:0007669"/>
    <property type="project" value="UniProtKB-ARBA"/>
</dbReference>
<dbReference type="InterPro" id="IPR011234">
    <property type="entry name" value="Fumarylacetoacetase-like_C"/>
</dbReference>
<evidence type="ECO:0000256" key="2">
    <source>
        <dbReference type="ARBA" id="ARBA00022723"/>
    </source>
</evidence>
<evidence type="ECO:0000313" key="5">
    <source>
        <dbReference type="Proteomes" id="UP000310334"/>
    </source>
</evidence>
<dbReference type="Pfam" id="PF01557">
    <property type="entry name" value="FAA_hydrolase"/>
    <property type="match status" value="1"/>
</dbReference>
<keyword evidence="5" id="KW-1185">Reference proteome</keyword>
<dbReference type="AlphaFoldDB" id="A0A4S4C434"/>
<evidence type="ECO:0000313" key="4">
    <source>
        <dbReference type="EMBL" id="THF82298.1"/>
    </source>
</evidence>
<organism evidence="4 5">
    <name type="scientific">Metabacillus sediminilitoris</name>
    <dbReference type="NCBI Taxonomy" id="2567941"/>
    <lineage>
        <taxon>Bacteria</taxon>
        <taxon>Bacillati</taxon>
        <taxon>Bacillota</taxon>
        <taxon>Bacilli</taxon>
        <taxon>Bacillales</taxon>
        <taxon>Bacillaceae</taxon>
        <taxon>Metabacillus</taxon>
    </lineage>
</organism>
<reference evidence="4 5" key="1">
    <citation type="submission" date="2019-04" db="EMBL/GenBank/DDBJ databases">
        <title>Bacillus sediminilitoris sp. nov., isolated from a tidal flat sediment on the East China Sea.</title>
        <authorList>
            <person name="Wei Y."/>
            <person name="Mao H."/>
            <person name="Fang J."/>
        </authorList>
    </citation>
    <scope>NUCLEOTIDE SEQUENCE [LARGE SCALE GENOMIC DNA]</scope>
    <source>
        <strain evidence="4 5">DSL-17</strain>
    </source>
</reference>
<evidence type="ECO:0000256" key="1">
    <source>
        <dbReference type="ARBA" id="ARBA00010211"/>
    </source>
</evidence>